<organism evidence="1 2">
    <name type="scientific">Lacinutrix neustonica</name>
    <dbReference type="NCBI Taxonomy" id="2980107"/>
    <lineage>
        <taxon>Bacteria</taxon>
        <taxon>Pseudomonadati</taxon>
        <taxon>Bacteroidota</taxon>
        <taxon>Flavobacteriia</taxon>
        <taxon>Flavobacteriales</taxon>
        <taxon>Flavobacteriaceae</taxon>
        <taxon>Lacinutrix</taxon>
    </lineage>
</organism>
<dbReference type="KEGG" id="lnu:N7U66_14735"/>
<dbReference type="SUPFAM" id="SSF48452">
    <property type="entry name" value="TPR-like"/>
    <property type="match status" value="1"/>
</dbReference>
<proteinExistence type="predicted"/>
<dbReference type="AlphaFoldDB" id="A0A9E8SD47"/>
<name>A0A9E8SD47_9FLAO</name>
<protein>
    <submittedName>
        <fullName evidence="1">Tetratricopeptide repeat protein</fullName>
    </submittedName>
</protein>
<reference evidence="1" key="1">
    <citation type="submission" date="2022-11" db="EMBL/GenBank/DDBJ databases">
        <title>Lacinutrix neustonica HL-RS19T sp. nov., isolated from the surface microlayer sample of brackish Lake Shihwa.</title>
        <authorList>
            <person name="Choi J.Y."/>
            <person name="Hwang C.Y."/>
        </authorList>
    </citation>
    <scope>NUCLEOTIDE SEQUENCE</scope>
    <source>
        <strain evidence="1">HL-RS19</strain>
    </source>
</reference>
<gene>
    <name evidence="1" type="ORF">N7U66_14735</name>
</gene>
<evidence type="ECO:0000313" key="1">
    <source>
        <dbReference type="EMBL" id="WAC01322.1"/>
    </source>
</evidence>
<dbReference type="InterPro" id="IPR011990">
    <property type="entry name" value="TPR-like_helical_dom_sf"/>
</dbReference>
<keyword evidence="2" id="KW-1185">Reference proteome</keyword>
<sequence length="232" mass="27212">MKQYDKALEYNDLALKYANKLKDGYYYKLSTAGSIASIYRRKGDYETAINKYSQILENENLLAYDSSFYATTISNRAHSKFLSGIKNKNDIEKPFREAIEISKAVDNYVTEIYTYFYLSKYFESIKETDSAKKYIDKAYKISKSYKMNDFLLETLVFNASLKRDSSEFFLKEHIKLNDSLISAERSIRNKFARINLETDKIQKEKEIVSETEYSFNCSVVYFSHNLTFILCC</sequence>
<evidence type="ECO:0000313" key="2">
    <source>
        <dbReference type="Proteomes" id="UP001164705"/>
    </source>
</evidence>
<dbReference type="EMBL" id="CP113088">
    <property type="protein sequence ID" value="WAC01322.1"/>
    <property type="molecule type" value="Genomic_DNA"/>
</dbReference>
<dbReference type="Proteomes" id="UP001164705">
    <property type="component" value="Chromosome"/>
</dbReference>
<dbReference type="Gene3D" id="1.25.40.10">
    <property type="entry name" value="Tetratricopeptide repeat domain"/>
    <property type="match status" value="1"/>
</dbReference>
<accession>A0A9E8SD47</accession>